<dbReference type="STRING" id="536979.SAMN04488055_1675"/>
<organism evidence="2 3">
    <name type="scientific">Chitinophaga niabensis</name>
    <dbReference type="NCBI Taxonomy" id="536979"/>
    <lineage>
        <taxon>Bacteria</taxon>
        <taxon>Pseudomonadati</taxon>
        <taxon>Bacteroidota</taxon>
        <taxon>Chitinophagia</taxon>
        <taxon>Chitinophagales</taxon>
        <taxon>Chitinophagaceae</taxon>
        <taxon>Chitinophaga</taxon>
    </lineage>
</organism>
<dbReference type="EMBL" id="FSRA01000001">
    <property type="protein sequence ID" value="SIN83485.1"/>
    <property type="molecule type" value="Genomic_DNA"/>
</dbReference>
<reference evidence="2 3" key="1">
    <citation type="submission" date="2016-11" db="EMBL/GenBank/DDBJ databases">
        <authorList>
            <person name="Jaros S."/>
            <person name="Januszkiewicz K."/>
            <person name="Wedrychowicz H."/>
        </authorList>
    </citation>
    <scope>NUCLEOTIDE SEQUENCE [LARGE SCALE GENOMIC DNA]</scope>
    <source>
        <strain evidence="2 3">DSM 24787</strain>
    </source>
</reference>
<keyword evidence="1" id="KW-0456">Lyase</keyword>
<comment type="cofactor">
    <cofactor evidence="1">
        <name>Mg(2+)</name>
        <dbReference type="ChEBI" id="CHEBI:18420"/>
    </cofactor>
</comment>
<dbReference type="OrthoDB" id="1223397at2"/>
<keyword evidence="1" id="KW-0479">Metal-binding</keyword>
<name>A0A1N6EKI7_9BACT</name>
<evidence type="ECO:0000256" key="1">
    <source>
        <dbReference type="RuleBase" id="RU366034"/>
    </source>
</evidence>
<proteinExistence type="inferred from homology"/>
<dbReference type="EC" id="4.2.3.-" evidence="1"/>
<dbReference type="GO" id="GO:0010333">
    <property type="term" value="F:terpene synthase activity"/>
    <property type="evidence" value="ECO:0007669"/>
    <property type="project" value="InterPro"/>
</dbReference>
<dbReference type="SFLD" id="SFLDS00005">
    <property type="entry name" value="Isoprenoid_Synthase_Type_I"/>
    <property type="match status" value="1"/>
</dbReference>
<comment type="similarity">
    <text evidence="1">Belongs to the terpene synthase family.</text>
</comment>
<dbReference type="SFLD" id="SFLDG01020">
    <property type="entry name" value="Terpene_Cyclase_Like_2"/>
    <property type="match status" value="1"/>
</dbReference>
<dbReference type="InterPro" id="IPR008949">
    <property type="entry name" value="Isoprenoid_synthase_dom_sf"/>
</dbReference>
<dbReference type="Gene3D" id="1.10.600.10">
    <property type="entry name" value="Farnesyl Diphosphate Synthase"/>
    <property type="match status" value="1"/>
</dbReference>
<dbReference type="SUPFAM" id="SSF48576">
    <property type="entry name" value="Terpenoid synthases"/>
    <property type="match status" value="1"/>
</dbReference>
<evidence type="ECO:0000313" key="3">
    <source>
        <dbReference type="Proteomes" id="UP000185003"/>
    </source>
</evidence>
<sequence length="326" mass="38950">MHQDLKERPRLYYPWPDLISPYVDELEEEINYWLLHSYKCIPPEIKRKYEKTRLGHITARFFPMASRERLTPLNMNSLWGIAFDDYHEHCTIDQLRRLKHRVEDILIGAPPLKEENDIFWQLAAMRDSFAQFMPTNWLARFSNSMGEYIQGMVEEAPFKERLVSPSLSEYMQIRMKAVDVYPLVSFAEVVIGYTFPREVIYHPLMRRLADLTCRIVAWCNDYFSIWKEEDKDIMNIIMVVQHEYNISREEAFAEAVRIHQADVEEYIHLCDHMPHFGIHNEKVKEFIHHNNLMIQGHKSWYEKDTQRYKPGGHPEADQFRGVEVVV</sequence>
<dbReference type="PANTHER" id="PTHR35201">
    <property type="entry name" value="TERPENE SYNTHASE"/>
    <property type="match status" value="1"/>
</dbReference>
<protein>
    <recommendedName>
        <fullName evidence="1">Terpene synthase</fullName>
        <ecNumber evidence="1">4.2.3.-</ecNumber>
    </recommendedName>
</protein>
<accession>A0A1N6EKI7</accession>
<dbReference type="Proteomes" id="UP000185003">
    <property type="component" value="Unassembled WGS sequence"/>
</dbReference>
<dbReference type="AlphaFoldDB" id="A0A1N6EKI7"/>
<dbReference type="GO" id="GO:0046872">
    <property type="term" value="F:metal ion binding"/>
    <property type="evidence" value="ECO:0007669"/>
    <property type="project" value="UniProtKB-KW"/>
</dbReference>
<keyword evidence="1" id="KW-0460">Magnesium</keyword>
<dbReference type="PANTHER" id="PTHR35201:SF4">
    <property type="entry name" value="BETA-PINACENE SYNTHASE-RELATED"/>
    <property type="match status" value="1"/>
</dbReference>
<keyword evidence="3" id="KW-1185">Reference proteome</keyword>
<dbReference type="InterPro" id="IPR034686">
    <property type="entry name" value="Terpene_cyclase-like_2"/>
</dbReference>
<gene>
    <name evidence="2" type="ORF">SAMN04488055_1675</name>
</gene>
<dbReference type="Pfam" id="PF19086">
    <property type="entry name" value="Terpene_syn_C_2"/>
    <property type="match status" value="1"/>
</dbReference>
<dbReference type="RefSeq" id="WP_074238799.1">
    <property type="nucleotide sequence ID" value="NZ_FSRA01000001.1"/>
</dbReference>
<evidence type="ECO:0000313" key="2">
    <source>
        <dbReference type="EMBL" id="SIN83485.1"/>
    </source>
</evidence>